<evidence type="ECO:0000256" key="1">
    <source>
        <dbReference type="SAM" id="Phobius"/>
    </source>
</evidence>
<organism evidence="2 3">
    <name type="scientific">Massilia violaceinigra</name>
    <dbReference type="NCBI Taxonomy" id="2045208"/>
    <lineage>
        <taxon>Bacteria</taxon>
        <taxon>Pseudomonadati</taxon>
        <taxon>Pseudomonadota</taxon>
        <taxon>Betaproteobacteria</taxon>
        <taxon>Burkholderiales</taxon>
        <taxon>Oxalobacteraceae</taxon>
        <taxon>Telluria group</taxon>
        <taxon>Massilia</taxon>
    </lineage>
</organism>
<keyword evidence="3" id="KW-1185">Reference proteome</keyword>
<evidence type="ECO:0000313" key="3">
    <source>
        <dbReference type="Proteomes" id="UP000831532"/>
    </source>
</evidence>
<dbReference type="Gene3D" id="2.60.200.60">
    <property type="match status" value="1"/>
</dbReference>
<feature type="transmembrane region" description="Helical" evidence="1">
    <location>
        <begin position="23"/>
        <end position="54"/>
    </location>
</feature>
<dbReference type="EMBL" id="CP063361">
    <property type="protein sequence ID" value="UOD29533.1"/>
    <property type="molecule type" value="Genomic_DNA"/>
</dbReference>
<sequence length="384" mass="40394">MPKAARILDPIGHVVISDLMKALIVGLAIAVVGVAIVAIGPLAGVAIACAAVALGRGLGPVLGAELTKLAGSMEVSGKIIGVCSSNVFINGKPAARAIIDFAICSKHSSAPNMITSGSGTVFINGRPAARVEDTIACSAVIADGSSNVFIGGGKSHPILAISDDMILKGRGEGPNYLTRTIDEKNKIINVEVLMNYKRPDMLSIAGGLTSMPTDEEFKRYEALANAGIGKHWSTTAMLNGVEYKVNVTAKTSKDGLPIALAKPGWERWGDQSSRSRNPHPVMEGNLYLDGKPQNDAKFGEVAAHEVGHSFLTEAFGIKFSWEHEGSSSMGGEVHKHAPVVPLTGPIPLMPYSHDNKAVSKDDVIKRTVASEEDAKTLIYIAPDK</sequence>
<accession>A0ABY4A4D6</accession>
<dbReference type="InterPro" id="IPR008727">
    <property type="entry name" value="PAAR_motif"/>
</dbReference>
<evidence type="ECO:0000313" key="2">
    <source>
        <dbReference type="EMBL" id="UOD29533.1"/>
    </source>
</evidence>
<reference evidence="2 3" key="1">
    <citation type="submission" date="2020-10" db="EMBL/GenBank/DDBJ databases">
        <title>Genome analysis of Massilia species.</title>
        <authorList>
            <person name="Jung D.-H."/>
        </authorList>
    </citation>
    <scope>NUCLEOTIDE SEQUENCE [LARGE SCALE GENOMIC DNA]</scope>
    <source>
        <strain evidence="3">sipir</strain>
    </source>
</reference>
<gene>
    <name evidence="2" type="ORF">INH39_29780</name>
</gene>
<keyword evidence="1" id="KW-0472">Membrane</keyword>
<keyword evidence="1" id="KW-0812">Transmembrane</keyword>
<proteinExistence type="predicted"/>
<dbReference type="CDD" id="cd14742">
    <property type="entry name" value="PAAR_RHS"/>
    <property type="match status" value="1"/>
</dbReference>
<dbReference type="RefSeq" id="WP_243490748.1">
    <property type="nucleotide sequence ID" value="NZ_CP063361.1"/>
</dbReference>
<protein>
    <submittedName>
        <fullName evidence="2">PAAR domain-containing protein</fullName>
    </submittedName>
</protein>
<name>A0ABY4A4D6_9BURK</name>
<keyword evidence="1" id="KW-1133">Transmembrane helix</keyword>
<dbReference type="Proteomes" id="UP000831532">
    <property type="component" value="Chromosome"/>
</dbReference>
<dbReference type="Pfam" id="PF05488">
    <property type="entry name" value="PAAR_motif"/>
    <property type="match status" value="1"/>
</dbReference>